<protein>
    <recommendedName>
        <fullName evidence="3">Condensation domain-containing protein</fullName>
    </recommendedName>
</protein>
<gene>
    <name evidence="1" type="ORF">BAUCODRAFT_73471</name>
</gene>
<dbReference type="eggNOG" id="ENOG502RC91">
    <property type="taxonomic scope" value="Eukaryota"/>
</dbReference>
<dbReference type="InterPro" id="IPR052058">
    <property type="entry name" value="Alcohol_O-acetyltransferase"/>
</dbReference>
<feature type="non-terminal residue" evidence="1">
    <location>
        <position position="1"/>
    </location>
</feature>
<dbReference type="PANTHER" id="PTHR28037">
    <property type="entry name" value="ALCOHOL O-ACETYLTRANSFERASE 1-RELATED"/>
    <property type="match status" value="1"/>
</dbReference>
<dbReference type="STRING" id="717646.M2N7B4"/>
<dbReference type="EMBL" id="KB445558">
    <property type="protein sequence ID" value="EMC94690.1"/>
    <property type="molecule type" value="Genomic_DNA"/>
</dbReference>
<dbReference type="InterPro" id="IPR010828">
    <property type="entry name" value="Atf2/Sli1-like"/>
</dbReference>
<evidence type="ECO:0000313" key="2">
    <source>
        <dbReference type="Proteomes" id="UP000011761"/>
    </source>
</evidence>
<keyword evidence="2" id="KW-1185">Reference proteome</keyword>
<dbReference type="Proteomes" id="UP000011761">
    <property type="component" value="Unassembled WGS sequence"/>
</dbReference>
<dbReference type="PANTHER" id="PTHR28037:SF1">
    <property type="entry name" value="ALCOHOL O-ACETYLTRANSFERASE 1-RELATED"/>
    <property type="match status" value="1"/>
</dbReference>
<evidence type="ECO:0000313" key="1">
    <source>
        <dbReference type="EMBL" id="EMC94690.1"/>
    </source>
</evidence>
<organism evidence="1 2">
    <name type="scientific">Baudoinia panamericana (strain UAMH 10762)</name>
    <name type="common">Angels' share fungus</name>
    <name type="synonym">Baudoinia compniacensis (strain UAMH 10762)</name>
    <dbReference type="NCBI Taxonomy" id="717646"/>
    <lineage>
        <taxon>Eukaryota</taxon>
        <taxon>Fungi</taxon>
        <taxon>Dikarya</taxon>
        <taxon>Ascomycota</taxon>
        <taxon>Pezizomycotina</taxon>
        <taxon>Dothideomycetes</taxon>
        <taxon>Dothideomycetidae</taxon>
        <taxon>Mycosphaerellales</taxon>
        <taxon>Teratosphaeriaceae</taxon>
        <taxon>Baudoinia</taxon>
    </lineage>
</organism>
<name>M2N7B4_BAUPA</name>
<accession>M2N7B4</accession>
<evidence type="ECO:0008006" key="3">
    <source>
        <dbReference type="Google" id="ProtNLM"/>
    </source>
</evidence>
<reference evidence="1 2" key="1">
    <citation type="journal article" date="2012" name="PLoS Pathog.">
        <title>Diverse lifestyles and strategies of plant pathogenesis encoded in the genomes of eighteen Dothideomycetes fungi.</title>
        <authorList>
            <person name="Ohm R.A."/>
            <person name="Feau N."/>
            <person name="Henrissat B."/>
            <person name="Schoch C.L."/>
            <person name="Horwitz B.A."/>
            <person name="Barry K.W."/>
            <person name="Condon B.J."/>
            <person name="Copeland A.C."/>
            <person name="Dhillon B."/>
            <person name="Glaser F."/>
            <person name="Hesse C.N."/>
            <person name="Kosti I."/>
            <person name="LaButti K."/>
            <person name="Lindquist E.A."/>
            <person name="Lucas S."/>
            <person name="Salamov A.A."/>
            <person name="Bradshaw R.E."/>
            <person name="Ciuffetti L."/>
            <person name="Hamelin R.C."/>
            <person name="Kema G.H.J."/>
            <person name="Lawrence C."/>
            <person name="Scott J.A."/>
            <person name="Spatafora J.W."/>
            <person name="Turgeon B.G."/>
            <person name="de Wit P.J.G.M."/>
            <person name="Zhong S."/>
            <person name="Goodwin S.B."/>
            <person name="Grigoriev I.V."/>
        </authorList>
    </citation>
    <scope>NUCLEOTIDE SEQUENCE [LARGE SCALE GENOMIC DNA]</scope>
    <source>
        <strain evidence="1 2">UAMH 10762</strain>
    </source>
</reference>
<dbReference type="GO" id="GO:0008080">
    <property type="term" value="F:N-acetyltransferase activity"/>
    <property type="evidence" value="ECO:0007669"/>
    <property type="project" value="TreeGrafter"/>
</dbReference>
<dbReference type="GeneID" id="19116817"/>
<dbReference type="OMA" id="DAGTWIG"/>
<dbReference type="Pfam" id="PF07247">
    <property type="entry name" value="AATase"/>
    <property type="match status" value="1"/>
</dbReference>
<dbReference type="OrthoDB" id="2150604at2759"/>
<proteinExistence type="predicted"/>
<dbReference type="AlphaFoldDB" id="M2N7B4"/>
<dbReference type="KEGG" id="bcom:BAUCODRAFT_73471"/>
<dbReference type="HOGENOM" id="CLU_024469_1_0_1"/>
<sequence>KWALTPGQGLNERRCISRDVLGLYGCIVTYAVYTCTSTDTDPLRHDMVMQALARCCAEHHMLAAAIVDFEMEAPQFANPQRMDLKDHVRMLQSTESRDHGGDDFCGFLEAIHNDSLYENGVVRQPWRLYIQPFSTVSPSSVKRFGVAFACSHALADGASAIMFHTSFLKALRHTGDQGLDAKPLWDPIPALNVPPPLERAASLSISWLFFLKAVSSSILPRTVAQALGASSAGTGNIWTGSPQRPGRPSLPQLLRTTLCVRQICGVVVGEALAACRKRKVRLTGLLTVLTCRALCAALRLRGQQYSRFAVETALDLRRCVPQAQNRMGNIVSAVNDTIAVSSSRTITQEEWTQAQHLTARLSEASSTLADQPVALLKYLSNIRDWVVERASKPSDLSFGISNVGAFDGGNDGSSADMPSWTVDDMVFSQSADGTGPPFNLNVASTKGGSLNLVATWWPGMLGVKGESEFMDAVLDSLEVQMRELS</sequence>
<dbReference type="RefSeq" id="XP_007678177.1">
    <property type="nucleotide sequence ID" value="XM_007679987.1"/>
</dbReference>